<dbReference type="SUPFAM" id="SSF50891">
    <property type="entry name" value="Cyclophilin-like"/>
    <property type="match status" value="1"/>
</dbReference>
<dbReference type="SMART" id="SM00796">
    <property type="entry name" value="AHS1"/>
    <property type="match status" value="1"/>
</dbReference>
<comment type="caution">
    <text evidence="5">The sequence shown here is derived from an EMBL/GenBank/DDBJ whole genome shotgun (WGS) entry which is preliminary data.</text>
</comment>
<dbReference type="RefSeq" id="WP_010854988.1">
    <property type="nucleotide sequence ID" value="NZ_AQHR01000085.1"/>
</dbReference>
<gene>
    <name evidence="5" type="ORF">ADIS_2854</name>
</gene>
<dbReference type="PANTHER" id="PTHR34698:SF2">
    <property type="entry name" value="5-OXOPROLINASE SUBUNIT B"/>
    <property type="match status" value="1"/>
</dbReference>
<dbReference type="STRING" id="1232681.ADIS_2854"/>
<dbReference type="OrthoDB" id="9778567at2"/>
<name>R7ZQW5_9BACT</name>
<dbReference type="GO" id="GO:0004039">
    <property type="term" value="F:allophanate hydrolase activity"/>
    <property type="evidence" value="ECO:0007669"/>
    <property type="project" value="UniProtKB-EC"/>
</dbReference>
<dbReference type="PATRIC" id="fig|1288963.3.peg.2841"/>
<keyword evidence="2 5" id="KW-0378">Hydrolase</keyword>
<keyword evidence="6" id="KW-1185">Reference proteome</keyword>
<protein>
    <submittedName>
        <fullName evidence="5">Allophanate hydrolase 2 subunit 1</fullName>
        <ecNumber evidence="5">3.5.1.54</ecNumber>
    </submittedName>
</protein>
<dbReference type="AlphaFoldDB" id="R7ZQW5"/>
<dbReference type="GO" id="GO:0005524">
    <property type="term" value="F:ATP binding"/>
    <property type="evidence" value="ECO:0007669"/>
    <property type="project" value="UniProtKB-KW"/>
</dbReference>
<dbReference type="PANTHER" id="PTHR34698">
    <property type="entry name" value="5-OXOPROLINASE SUBUNIT B"/>
    <property type="match status" value="1"/>
</dbReference>
<evidence type="ECO:0000313" key="6">
    <source>
        <dbReference type="Proteomes" id="UP000013909"/>
    </source>
</evidence>
<accession>R7ZQW5</accession>
<dbReference type="InterPro" id="IPR003833">
    <property type="entry name" value="CT_C_D"/>
</dbReference>
<reference evidence="5 6" key="1">
    <citation type="submission" date="2013-02" db="EMBL/GenBank/DDBJ databases">
        <title>A novel strain isolated from Lonar lake, Maharashtra, India.</title>
        <authorList>
            <person name="Singh A."/>
        </authorList>
    </citation>
    <scope>NUCLEOTIDE SEQUENCE [LARGE SCALE GENOMIC DNA]</scope>
    <source>
        <strain evidence="5 6">AK24</strain>
    </source>
</reference>
<evidence type="ECO:0000256" key="2">
    <source>
        <dbReference type="ARBA" id="ARBA00022801"/>
    </source>
</evidence>
<dbReference type="Pfam" id="PF02682">
    <property type="entry name" value="CT_C_D"/>
    <property type="match status" value="1"/>
</dbReference>
<organism evidence="5 6">
    <name type="scientific">Lunatimonas lonarensis</name>
    <dbReference type="NCBI Taxonomy" id="1232681"/>
    <lineage>
        <taxon>Bacteria</taxon>
        <taxon>Pseudomonadati</taxon>
        <taxon>Bacteroidota</taxon>
        <taxon>Cytophagia</taxon>
        <taxon>Cytophagales</taxon>
        <taxon>Cyclobacteriaceae</taxon>
    </lineage>
</organism>
<proteinExistence type="predicted"/>
<dbReference type="InterPro" id="IPR010016">
    <property type="entry name" value="PxpB"/>
</dbReference>
<keyword evidence="1" id="KW-0547">Nucleotide-binding</keyword>
<evidence type="ECO:0000256" key="1">
    <source>
        <dbReference type="ARBA" id="ARBA00022741"/>
    </source>
</evidence>
<evidence type="ECO:0000313" key="5">
    <source>
        <dbReference type="EMBL" id="EON76404.1"/>
    </source>
</evidence>
<evidence type="ECO:0000259" key="4">
    <source>
        <dbReference type="SMART" id="SM00796"/>
    </source>
</evidence>
<evidence type="ECO:0000256" key="3">
    <source>
        <dbReference type="ARBA" id="ARBA00022840"/>
    </source>
</evidence>
<dbReference type="InterPro" id="IPR029000">
    <property type="entry name" value="Cyclophilin-like_dom_sf"/>
</dbReference>
<dbReference type="Gene3D" id="2.40.100.10">
    <property type="entry name" value="Cyclophilin-like"/>
    <property type="match status" value="1"/>
</dbReference>
<dbReference type="EMBL" id="AQHR01000085">
    <property type="protein sequence ID" value="EON76404.1"/>
    <property type="molecule type" value="Genomic_DNA"/>
</dbReference>
<feature type="domain" description="Carboxyltransferase" evidence="4">
    <location>
        <begin position="4"/>
        <end position="201"/>
    </location>
</feature>
<sequence>MNRGIRYITPEILEINWPAAISEEILFDMLKVKASVHKKLGDRIKAVRVGYHILSLHLDSVADCMDEIRQSLEVSDNDETSYTPTYWRLPVCYEPELAKDLVRFLQTKGMKLDEFVALHSGVDYLLHFYGFLPGFMYLGGLPEVLAMPRKQFPDRRIEQGAVAIGGYQTGVYPVSSPGGWHVVGSTPIRIFNASSGKLPPFSPGDRIRFVPIQRDAYEQILAGTLDWDYA</sequence>
<keyword evidence="3" id="KW-0067">ATP-binding</keyword>
<dbReference type="Proteomes" id="UP000013909">
    <property type="component" value="Unassembled WGS sequence"/>
</dbReference>
<dbReference type="EC" id="3.5.1.54" evidence="5"/>